<feature type="region of interest" description="Disordered" evidence="1">
    <location>
        <begin position="67"/>
        <end position="97"/>
    </location>
</feature>
<proteinExistence type="predicted"/>
<organism evidence="2 3">
    <name type="scientific">Romanomermis culicivorax</name>
    <name type="common">Nematode worm</name>
    <dbReference type="NCBI Taxonomy" id="13658"/>
    <lineage>
        <taxon>Eukaryota</taxon>
        <taxon>Metazoa</taxon>
        <taxon>Ecdysozoa</taxon>
        <taxon>Nematoda</taxon>
        <taxon>Enoplea</taxon>
        <taxon>Dorylaimia</taxon>
        <taxon>Mermithida</taxon>
        <taxon>Mermithoidea</taxon>
        <taxon>Mermithidae</taxon>
        <taxon>Romanomermis</taxon>
    </lineage>
</organism>
<evidence type="ECO:0000313" key="3">
    <source>
        <dbReference type="WBParaSite" id="nRc.2.0.1.t03897-RA"/>
    </source>
</evidence>
<sequence>MKNRYTIGMDRMHFFDDNRSKSKKFGSAEPDSQDNLELLYQPNIAKCTKEPSNTNYLSFCSHRPVRHGKETTGYHKKGVKPPKMLSDHHSSGKAFYK</sequence>
<dbReference type="AlphaFoldDB" id="A0A915HR99"/>
<keyword evidence="2" id="KW-1185">Reference proteome</keyword>
<dbReference type="Proteomes" id="UP000887565">
    <property type="component" value="Unplaced"/>
</dbReference>
<evidence type="ECO:0000256" key="1">
    <source>
        <dbReference type="SAM" id="MobiDB-lite"/>
    </source>
</evidence>
<evidence type="ECO:0000313" key="2">
    <source>
        <dbReference type="Proteomes" id="UP000887565"/>
    </source>
</evidence>
<protein>
    <submittedName>
        <fullName evidence="3">Uncharacterized protein</fullName>
    </submittedName>
</protein>
<dbReference type="WBParaSite" id="nRc.2.0.1.t03897-RA">
    <property type="protein sequence ID" value="nRc.2.0.1.t03897-RA"/>
    <property type="gene ID" value="nRc.2.0.1.g03897"/>
</dbReference>
<accession>A0A915HR99</accession>
<name>A0A915HR99_ROMCU</name>
<reference evidence="3" key="1">
    <citation type="submission" date="2022-11" db="UniProtKB">
        <authorList>
            <consortium name="WormBaseParasite"/>
        </authorList>
    </citation>
    <scope>IDENTIFICATION</scope>
</reference>